<evidence type="ECO:0000256" key="1">
    <source>
        <dbReference type="SAM" id="MobiDB-lite"/>
    </source>
</evidence>
<sequence length="191" mass="22219">MYLLRKYLKNNENINKYIFPETVSSLQGTKSNNPRIWGTQLFGLSIEELMERQRVLTIKELENKNNKKTNKANHNKKTSSSSSSSLEDNTSSKSKNSYNNNKKNKKNTKNKNNKDILDNKDNNNNKSNDTRNIDNLIPTPVTEKKTEILKNDLIDETHIITMESIFQSEYSLENIPIEIQQFVNYLKQDKS</sequence>
<proteinExistence type="predicted"/>
<feature type="compositionally biased region" description="Basic residues" evidence="1">
    <location>
        <begin position="66"/>
        <end position="77"/>
    </location>
</feature>
<evidence type="ECO:0000313" key="2">
    <source>
        <dbReference type="EMBL" id="ORY49658.1"/>
    </source>
</evidence>
<evidence type="ECO:0000313" key="3">
    <source>
        <dbReference type="Proteomes" id="UP000193920"/>
    </source>
</evidence>
<comment type="caution">
    <text evidence="2">The sequence shown here is derived from an EMBL/GenBank/DDBJ whole genome shotgun (WGS) entry which is preliminary data.</text>
</comment>
<gene>
    <name evidence="2" type="ORF">LY90DRAFT_508619</name>
</gene>
<dbReference type="Proteomes" id="UP000193920">
    <property type="component" value="Unassembled WGS sequence"/>
</dbReference>
<protein>
    <submittedName>
        <fullName evidence="2">Uncharacterized protein</fullName>
    </submittedName>
</protein>
<organism evidence="2 3">
    <name type="scientific">Neocallimastix californiae</name>
    <dbReference type="NCBI Taxonomy" id="1754190"/>
    <lineage>
        <taxon>Eukaryota</taxon>
        <taxon>Fungi</taxon>
        <taxon>Fungi incertae sedis</taxon>
        <taxon>Chytridiomycota</taxon>
        <taxon>Chytridiomycota incertae sedis</taxon>
        <taxon>Neocallimastigomycetes</taxon>
        <taxon>Neocallimastigales</taxon>
        <taxon>Neocallimastigaceae</taxon>
        <taxon>Neocallimastix</taxon>
    </lineage>
</organism>
<feature type="compositionally biased region" description="Low complexity" evidence="1">
    <location>
        <begin position="78"/>
        <end position="101"/>
    </location>
</feature>
<keyword evidence="3" id="KW-1185">Reference proteome</keyword>
<feature type="compositionally biased region" description="Basic residues" evidence="1">
    <location>
        <begin position="102"/>
        <end position="111"/>
    </location>
</feature>
<accession>A0A1Y2CRK7</accession>
<dbReference type="STRING" id="1754190.A0A1Y2CRK7"/>
<dbReference type="EMBL" id="MCOG01000099">
    <property type="protein sequence ID" value="ORY49658.1"/>
    <property type="molecule type" value="Genomic_DNA"/>
</dbReference>
<feature type="compositionally biased region" description="Basic and acidic residues" evidence="1">
    <location>
        <begin position="112"/>
        <end position="132"/>
    </location>
</feature>
<name>A0A1Y2CRK7_9FUNG</name>
<feature type="region of interest" description="Disordered" evidence="1">
    <location>
        <begin position="60"/>
        <end position="136"/>
    </location>
</feature>
<dbReference type="AlphaFoldDB" id="A0A1Y2CRK7"/>
<reference evidence="2 3" key="1">
    <citation type="submission" date="2016-08" db="EMBL/GenBank/DDBJ databases">
        <title>A Parts List for Fungal Cellulosomes Revealed by Comparative Genomics.</title>
        <authorList>
            <consortium name="DOE Joint Genome Institute"/>
            <person name="Haitjema C.H."/>
            <person name="Gilmore S.P."/>
            <person name="Henske J.K."/>
            <person name="Solomon K.V."/>
            <person name="De Groot R."/>
            <person name="Kuo A."/>
            <person name="Mondo S.J."/>
            <person name="Salamov A.A."/>
            <person name="Labutti K."/>
            <person name="Zhao Z."/>
            <person name="Chiniquy J."/>
            <person name="Barry K."/>
            <person name="Brewer H.M."/>
            <person name="Purvine S.O."/>
            <person name="Wright A.T."/>
            <person name="Boxma B."/>
            <person name="Van Alen T."/>
            <person name="Hackstein J.H."/>
            <person name="Baker S.E."/>
            <person name="Grigoriev I.V."/>
            <person name="O'Malley M.A."/>
        </authorList>
    </citation>
    <scope>NUCLEOTIDE SEQUENCE [LARGE SCALE GENOMIC DNA]</scope>
    <source>
        <strain evidence="2 3">G1</strain>
    </source>
</reference>